<comment type="similarity">
    <text evidence="2">Belongs to the bacterial solute-binding protein 1 family.</text>
</comment>
<proteinExistence type="inferred from homology"/>
<dbReference type="SUPFAM" id="SSF53850">
    <property type="entry name" value="Periplasmic binding protein-like II"/>
    <property type="match status" value="1"/>
</dbReference>
<evidence type="ECO:0000313" key="4">
    <source>
        <dbReference type="EMBL" id="WPJ96079.1"/>
    </source>
</evidence>
<gene>
    <name evidence="4" type="ORF">SH580_21930</name>
</gene>
<name>A0ABZ0RSX9_9BACT</name>
<dbReference type="PANTHER" id="PTHR43649">
    <property type="entry name" value="ARABINOSE-BINDING PROTEIN-RELATED"/>
    <property type="match status" value="1"/>
</dbReference>
<dbReference type="InterPro" id="IPR050490">
    <property type="entry name" value="Bact_solute-bd_prot1"/>
</dbReference>
<keyword evidence="3" id="KW-0812">Transmembrane</keyword>
<accession>A0ABZ0RSX9</accession>
<dbReference type="RefSeq" id="WP_319832943.1">
    <property type="nucleotide sequence ID" value="NZ_CP138858.1"/>
</dbReference>
<keyword evidence="3" id="KW-0472">Membrane</keyword>
<feature type="transmembrane region" description="Helical" evidence="3">
    <location>
        <begin position="12"/>
        <end position="30"/>
    </location>
</feature>
<keyword evidence="3" id="KW-1133">Transmembrane helix</keyword>
<protein>
    <submittedName>
        <fullName evidence="4">ABC transporter substrate-binding protein</fullName>
    </submittedName>
</protein>
<dbReference type="Gene3D" id="3.40.190.10">
    <property type="entry name" value="Periplasmic binding protein-like II"/>
    <property type="match status" value="1"/>
</dbReference>
<evidence type="ECO:0000256" key="1">
    <source>
        <dbReference type="ARBA" id="ARBA00004418"/>
    </source>
</evidence>
<dbReference type="InterPro" id="IPR006059">
    <property type="entry name" value="SBP"/>
</dbReference>
<dbReference type="EMBL" id="CP138858">
    <property type="protein sequence ID" value="WPJ96079.1"/>
    <property type="molecule type" value="Genomic_DNA"/>
</dbReference>
<evidence type="ECO:0000256" key="3">
    <source>
        <dbReference type="SAM" id="Phobius"/>
    </source>
</evidence>
<sequence>MKNILSKFNTNWIAIALLLGTFIVSVVRFYHISGGGSGSVEDSNVIRVVHWQLEPGFRESLQWAIDEYNELPHVKAEGIRVEQSPISQAVYNQFMNVHLISGTAPDIAVSGNKLSEGSALAKFYTPLGSYTDQPNPYNALEYQKPGISPELSKYLATTSWRDTFFDGLQGGYNNILGDYYGIPISTFGGARMFYNLTILEQVKDFAKQQSQLTPQPEWMQKVWRSSENSDGYLPKQAGLAWLQSDRIPDSLGELFFYCNAIKAYALEQGNTYLVPISVSKSNSNDISLAYRNSFLCYDWEKFSMETGSNLTGIETLAAYEQGIWNFESPQIIEFFKLSSEFADFYPTGFLGLDREQTQRRFVLGQAAMIYTGAWDAPGIFTGVKNRDRAEDAFEIELSQPPLPRKNERWAEYIQLRLSEADSRGGVPFAINQSTPHFDRALDFLRFLTSHRINEAFNKKSGWLPVISDAEASTAMAEFSPVAEGLPKNIGLNLFSNMPSAIINTWTTSKKLFVTREIGYKEFMDIFNQVVYNDKIGIRRAWIYALQKEIDQSRGYNRTTSVEHLNTLLGEEGAEQREVAISYLNLIRDEGVRIRRWWSEINPDTPFPEL</sequence>
<evidence type="ECO:0000256" key="2">
    <source>
        <dbReference type="ARBA" id="ARBA00008520"/>
    </source>
</evidence>
<keyword evidence="5" id="KW-1185">Reference proteome</keyword>
<reference evidence="4 5" key="1">
    <citation type="submission" date="2023-11" db="EMBL/GenBank/DDBJ databases">
        <title>Coraliomargarita sp. nov., isolated from marine algae.</title>
        <authorList>
            <person name="Lee J.K."/>
            <person name="Baek J.H."/>
            <person name="Kim J.M."/>
            <person name="Choi D.G."/>
            <person name="Jeon C.O."/>
        </authorList>
    </citation>
    <scope>NUCLEOTIDE SEQUENCE [LARGE SCALE GENOMIC DNA]</scope>
    <source>
        <strain evidence="4 5">J2-16</strain>
    </source>
</reference>
<dbReference type="Pfam" id="PF13416">
    <property type="entry name" value="SBP_bac_8"/>
    <property type="match status" value="1"/>
</dbReference>
<dbReference type="Proteomes" id="UP001324993">
    <property type="component" value="Chromosome"/>
</dbReference>
<comment type="subcellular location">
    <subcellularLocation>
        <location evidence="1">Periplasm</location>
    </subcellularLocation>
</comment>
<evidence type="ECO:0000313" key="5">
    <source>
        <dbReference type="Proteomes" id="UP001324993"/>
    </source>
</evidence>
<organism evidence="4 5">
    <name type="scientific">Coraliomargarita algicola</name>
    <dbReference type="NCBI Taxonomy" id="3092156"/>
    <lineage>
        <taxon>Bacteria</taxon>
        <taxon>Pseudomonadati</taxon>
        <taxon>Verrucomicrobiota</taxon>
        <taxon>Opitutia</taxon>
        <taxon>Puniceicoccales</taxon>
        <taxon>Coraliomargaritaceae</taxon>
        <taxon>Coraliomargarita</taxon>
    </lineage>
</organism>